<keyword evidence="2" id="KW-1185">Reference proteome</keyword>
<name>A0A5A7QA09_STRAF</name>
<evidence type="ECO:0000313" key="2">
    <source>
        <dbReference type="Proteomes" id="UP000325081"/>
    </source>
</evidence>
<reference evidence="2" key="1">
    <citation type="journal article" date="2019" name="Curr. Biol.">
        <title>Genome Sequence of Striga asiatica Provides Insight into the Evolution of Plant Parasitism.</title>
        <authorList>
            <person name="Yoshida S."/>
            <person name="Kim S."/>
            <person name="Wafula E.K."/>
            <person name="Tanskanen J."/>
            <person name="Kim Y.M."/>
            <person name="Honaas L."/>
            <person name="Yang Z."/>
            <person name="Spallek T."/>
            <person name="Conn C.E."/>
            <person name="Ichihashi Y."/>
            <person name="Cheong K."/>
            <person name="Cui S."/>
            <person name="Der J.P."/>
            <person name="Gundlach H."/>
            <person name="Jiao Y."/>
            <person name="Hori C."/>
            <person name="Ishida J.K."/>
            <person name="Kasahara H."/>
            <person name="Kiba T."/>
            <person name="Kim M.S."/>
            <person name="Koo N."/>
            <person name="Laohavisit A."/>
            <person name="Lee Y.H."/>
            <person name="Lumba S."/>
            <person name="McCourt P."/>
            <person name="Mortimer J.C."/>
            <person name="Mutuku J.M."/>
            <person name="Nomura T."/>
            <person name="Sasaki-Sekimoto Y."/>
            <person name="Seto Y."/>
            <person name="Wang Y."/>
            <person name="Wakatake T."/>
            <person name="Sakakibara H."/>
            <person name="Demura T."/>
            <person name="Yamaguchi S."/>
            <person name="Yoneyama K."/>
            <person name="Manabe R.I."/>
            <person name="Nelson D.C."/>
            <person name="Schulman A.H."/>
            <person name="Timko M.P."/>
            <person name="dePamphilis C.W."/>
            <person name="Choi D."/>
            <person name="Shirasu K."/>
        </authorList>
    </citation>
    <scope>NUCLEOTIDE SEQUENCE [LARGE SCALE GENOMIC DNA]</scope>
    <source>
        <strain evidence="2">cv. UVA1</strain>
    </source>
</reference>
<organism evidence="1 2">
    <name type="scientific">Striga asiatica</name>
    <name type="common">Asiatic witchweed</name>
    <name type="synonym">Buchnera asiatica</name>
    <dbReference type="NCBI Taxonomy" id="4170"/>
    <lineage>
        <taxon>Eukaryota</taxon>
        <taxon>Viridiplantae</taxon>
        <taxon>Streptophyta</taxon>
        <taxon>Embryophyta</taxon>
        <taxon>Tracheophyta</taxon>
        <taxon>Spermatophyta</taxon>
        <taxon>Magnoliopsida</taxon>
        <taxon>eudicotyledons</taxon>
        <taxon>Gunneridae</taxon>
        <taxon>Pentapetalae</taxon>
        <taxon>asterids</taxon>
        <taxon>lamiids</taxon>
        <taxon>Lamiales</taxon>
        <taxon>Orobanchaceae</taxon>
        <taxon>Buchnereae</taxon>
        <taxon>Striga</taxon>
    </lineage>
</organism>
<gene>
    <name evidence="1" type="ORF">STAS_18497</name>
</gene>
<protein>
    <submittedName>
        <fullName evidence="1">Sphingomyelin phosphodiesterase 3</fullName>
    </submittedName>
</protein>
<dbReference type="EMBL" id="BKCP01006183">
    <property type="protein sequence ID" value="GER41756.1"/>
    <property type="molecule type" value="Genomic_DNA"/>
</dbReference>
<sequence length="99" mass="10573">MLDLLSSRSFFTGNLGTVCTGSRLLLYGPITESSERLYNLCAMKSSAPRLCILSMTRHRHKRAHGSTTSMTSPPSPQELLIMAEAGRENGGGVSTSALG</sequence>
<dbReference type="AlphaFoldDB" id="A0A5A7QA09"/>
<proteinExistence type="predicted"/>
<evidence type="ECO:0000313" key="1">
    <source>
        <dbReference type="EMBL" id="GER41756.1"/>
    </source>
</evidence>
<accession>A0A5A7QA09</accession>
<comment type="caution">
    <text evidence="1">The sequence shown here is derived from an EMBL/GenBank/DDBJ whole genome shotgun (WGS) entry which is preliminary data.</text>
</comment>
<dbReference type="Proteomes" id="UP000325081">
    <property type="component" value="Unassembled WGS sequence"/>
</dbReference>